<evidence type="ECO:0000313" key="4">
    <source>
        <dbReference type="Proteomes" id="UP000235050"/>
    </source>
</evidence>
<dbReference type="Proteomes" id="UP000235050">
    <property type="component" value="Unassembled WGS sequence"/>
</dbReference>
<evidence type="ECO:0000313" key="3">
    <source>
        <dbReference type="EMBL" id="PLS30780.1"/>
    </source>
</evidence>
<dbReference type="AlphaFoldDB" id="A0A2N5J994"/>
<keyword evidence="2" id="KW-0812">Transmembrane</keyword>
<dbReference type="RefSeq" id="WP_133124876.1">
    <property type="nucleotide sequence ID" value="NZ_NMWU01000024.1"/>
</dbReference>
<evidence type="ECO:0000256" key="1">
    <source>
        <dbReference type="SAM" id="MobiDB-lite"/>
    </source>
</evidence>
<comment type="caution">
    <text evidence="3">The sequence shown here is derived from an EMBL/GenBank/DDBJ whole genome shotgun (WGS) entry which is preliminary data.</text>
</comment>
<dbReference type="OrthoDB" id="3240451at2"/>
<keyword evidence="4" id="KW-1185">Reference proteome</keyword>
<feature type="transmembrane region" description="Helical" evidence="2">
    <location>
        <begin position="34"/>
        <end position="55"/>
    </location>
</feature>
<protein>
    <submittedName>
        <fullName evidence="3">Organic solvents resistance ABC transporter permease</fullName>
    </submittedName>
</protein>
<keyword evidence="2" id="KW-0472">Membrane</keyword>
<accession>A0A2N5J994</accession>
<dbReference type="EMBL" id="NMWU01000024">
    <property type="protein sequence ID" value="PLS30780.1"/>
    <property type="molecule type" value="Genomic_DNA"/>
</dbReference>
<feature type="region of interest" description="Disordered" evidence="1">
    <location>
        <begin position="1"/>
        <end position="30"/>
    </location>
</feature>
<dbReference type="Pfam" id="PF18986">
    <property type="entry name" value="DUF5719"/>
    <property type="match status" value="1"/>
</dbReference>
<evidence type="ECO:0000256" key="2">
    <source>
        <dbReference type="SAM" id="Phobius"/>
    </source>
</evidence>
<proteinExistence type="predicted"/>
<reference evidence="3 4" key="1">
    <citation type="submission" date="2017-07" db="EMBL/GenBank/DDBJ databases">
        <title>Bifidobacterium novel species.</title>
        <authorList>
            <person name="Lugli G.A."/>
            <person name="Milani C."/>
            <person name="Duranti S."/>
            <person name="Mangifesta M."/>
        </authorList>
    </citation>
    <scope>NUCLEOTIDE SEQUENCE [LARGE SCALE GENOMIC DNA]</scope>
    <source>
        <strain evidence="4">Uis1B</strain>
    </source>
</reference>
<keyword evidence="2" id="KW-1133">Transmembrane helix</keyword>
<dbReference type="InterPro" id="IPR043777">
    <property type="entry name" value="DUF5719"/>
</dbReference>
<sequence>MSGNMSMDKAVESSEVGGTSRRNRRNGGSRFRSVGKITVSAVTIIILVLAFAVLGTDVLPDATDRGAVTGTRSVKVGQTVLQSYCPARMRLADTGSYGDSEYQVSEGNNTGRSLFAAFGSVYDSDIARLDGSHAQKTKSVDLTDTTKAFVHGTDDTDQSLLQTTRMLDMSSGSGSAASTVSWATEGDLQGVSATRCVSPQLSQSFLLPDTRTGWTQQMVLANPSDKSTSVKITAWGAKNGEPIALATDSTVTVAGRSETVVNLSAAVPDQQAVYVSISSETTAVSAVVRVVHMDGLTPKGSDFATPLAEAADRVVLPGMQSGANATIDMYAGSSGDVTLFWITRAGLKQAKQVTIKADTVSRVALGKVPANTVGVMAESKNAIQAAAICDLSGSGDGQSDFSLINGVTVTRIGAIVLPQGVKTTLNLVNTGEKDAKVSLIGYKEDGSRAGRKDLSVPARSGIWLQPGDVASGIVAMTMTGDSRQVAWGGLVHVSDVDRAKVRGIAFLEPTSLMPVQATVRTEHSLTVVQ</sequence>
<organism evidence="3 4">
    <name type="scientific">Bifidobacterium margollesii</name>
    <dbReference type="NCBI Taxonomy" id="2020964"/>
    <lineage>
        <taxon>Bacteria</taxon>
        <taxon>Bacillati</taxon>
        <taxon>Actinomycetota</taxon>
        <taxon>Actinomycetes</taxon>
        <taxon>Bifidobacteriales</taxon>
        <taxon>Bifidobacteriaceae</taxon>
        <taxon>Bifidobacterium</taxon>
    </lineage>
</organism>
<name>A0A2N5J994_9BIFI</name>
<gene>
    <name evidence="3" type="ORF">Uis1B_1362</name>
</gene>